<name>A0A814BZ45_ADIRI</name>
<organism evidence="1 2">
    <name type="scientific">Adineta ricciae</name>
    <name type="common">Rotifer</name>
    <dbReference type="NCBI Taxonomy" id="249248"/>
    <lineage>
        <taxon>Eukaryota</taxon>
        <taxon>Metazoa</taxon>
        <taxon>Spiralia</taxon>
        <taxon>Gnathifera</taxon>
        <taxon>Rotifera</taxon>
        <taxon>Eurotatoria</taxon>
        <taxon>Bdelloidea</taxon>
        <taxon>Adinetida</taxon>
        <taxon>Adinetidae</taxon>
        <taxon>Adineta</taxon>
    </lineage>
</organism>
<evidence type="ECO:0000313" key="2">
    <source>
        <dbReference type="Proteomes" id="UP000663852"/>
    </source>
</evidence>
<comment type="caution">
    <text evidence="1">The sequence shown here is derived from an EMBL/GenBank/DDBJ whole genome shotgun (WGS) entry which is preliminary data.</text>
</comment>
<dbReference type="OrthoDB" id="10443250at2759"/>
<proteinExistence type="predicted"/>
<dbReference type="AlphaFoldDB" id="A0A814BZ45"/>
<dbReference type="Proteomes" id="UP000663852">
    <property type="component" value="Unassembled WGS sequence"/>
</dbReference>
<gene>
    <name evidence="1" type="ORF">EDS130_LOCUS11391</name>
</gene>
<evidence type="ECO:0000313" key="1">
    <source>
        <dbReference type="EMBL" id="CAF0932834.1"/>
    </source>
</evidence>
<accession>A0A814BZ45</accession>
<reference evidence="1" key="1">
    <citation type="submission" date="2021-02" db="EMBL/GenBank/DDBJ databases">
        <authorList>
            <person name="Nowell W R."/>
        </authorList>
    </citation>
    <scope>NUCLEOTIDE SEQUENCE</scope>
</reference>
<sequence length="73" mass="8924">MSLFYSCDIAGDIYQKEEHKDEIDLELHRLELEWRGFEIQSMRAKVKYYRYLSQKVDELSSQQEIVKIYNNMK</sequence>
<dbReference type="EMBL" id="CAJNOJ010000041">
    <property type="protein sequence ID" value="CAF0932834.1"/>
    <property type="molecule type" value="Genomic_DNA"/>
</dbReference>
<protein>
    <submittedName>
        <fullName evidence="1">Uncharacterized protein</fullName>
    </submittedName>
</protein>